<dbReference type="EMBL" id="JBELPZ010000013">
    <property type="protein sequence ID" value="MFL9845240.1"/>
    <property type="molecule type" value="Genomic_DNA"/>
</dbReference>
<proteinExistence type="predicted"/>
<protein>
    <submittedName>
        <fullName evidence="2">Uncharacterized protein</fullName>
    </submittedName>
</protein>
<evidence type="ECO:0000313" key="2">
    <source>
        <dbReference type="EMBL" id="MFL9845240.1"/>
    </source>
</evidence>
<keyword evidence="1" id="KW-0732">Signal</keyword>
<evidence type="ECO:0000256" key="1">
    <source>
        <dbReference type="SAM" id="SignalP"/>
    </source>
</evidence>
<name>A0ABW8Z195_9FLAO</name>
<evidence type="ECO:0000313" key="3">
    <source>
        <dbReference type="Proteomes" id="UP001629156"/>
    </source>
</evidence>
<gene>
    <name evidence="2" type="ORF">ABS766_12495</name>
</gene>
<organism evidence="2 3">
    <name type="scientific">Flavobacterium rhizosphaerae</name>
    <dbReference type="NCBI Taxonomy" id="3163298"/>
    <lineage>
        <taxon>Bacteria</taxon>
        <taxon>Pseudomonadati</taxon>
        <taxon>Bacteroidota</taxon>
        <taxon>Flavobacteriia</taxon>
        <taxon>Flavobacteriales</taxon>
        <taxon>Flavobacteriaceae</taxon>
        <taxon>Flavobacterium</taxon>
    </lineage>
</organism>
<sequence length="240" mass="28537">MKKMYLLALLIFIPLTNNAQERVNATVPTINPVSKGKITEATGWLQNDDGEWLSRKNRIPWNLSGEDKTLMDYQYYALGENRENFTYMGLYDVTINDSTYTILIKKGKEGYYKYESLQEGWTPQDIITYYVFDNNELEKLKNLESDKNHEIKIKTLYSNRINYLTPSSSLDLKAVAKDLYKFMKEGDRYFMKELVIYYKQYKDKLRFVIQSEEDIDFLKPDLNKMYYETTKANFDKFIKL</sequence>
<dbReference type="Proteomes" id="UP001629156">
    <property type="component" value="Unassembled WGS sequence"/>
</dbReference>
<feature type="chain" id="PRO_5045695745" evidence="1">
    <location>
        <begin position="20"/>
        <end position="240"/>
    </location>
</feature>
<dbReference type="RefSeq" id="WP_408085513.1">
    <property type="nucleotide sequence ID" value="NZ_JBELPZ010000013.1"/>
</dbReference>
<reference evidence="2 3" key="1">
    <citation type="submission" date="2024-06" db="EMBL/GenBank/DDBJ databases">
        <authorList>
            <person name="Kaempfer P."/>
            <person name="Viver T."/>
        </authorList>
    </citation>
    <scope>NUCLEOTIDE SEQUENCE [LARGE SCALE GENOMIC DNA]</scope>
    <source>
        <strain evidence="2 3">ST-119</strain>
    </source>
</reference>
<accession>A0ABW8Z195</accession>
<keyword evidence="3" id="KW-1185">Reference proteome</keyword>
<comment type="caution">
    <text evidence="2">The sequence shown here is derived from an EMBL/GenBank/DDBJ whole genome shotgun (WGS) entry which is preliminary data.</text>
</comment>
<feature type="signal peptide" evidence="1">
    <location>
        <begin position="1"/>
        <end position="19"/>
    </location>
</feature>